<organism evidence="7 8">
    <name type="scientific">Sphingobacterium nematocida</name>
    <dbReference type="NCBI Taxonomy" id="1513896"/>
    <lineage>
        <taxon>Bacteria</taxon>
        <taxon>Pseudomonadati</taxon>
        <taxon>Bacteroidota</taxon>
        <taxon>Sphingobacteriia</taxon>
        <taxon>Sphingobacteriales</taxon>
        <taxon>Sphingobacteriaceae</taxon>
        <taxon>Sphingobacterium</taxon>
    </lineage>
</organism>
<keyword evidence="7" id="KW-0456">Lyase</keyword>
<evidence type="ECO:0000256" key="1">
    <source>
        <dbReference type="ARBA" id="ARBA00001966"/>
    </source>
</evidence>
<proteinExistence type="predicted"/>
<gene>
    <name evidence="7" type="ORF">SAMN05660841_01826</name>
</gene>
<dbReference type="InterPro" id="IPR007197">
    <property type="entry name" value="rSAM"/>
</dbReference>
<reference evidence="8" key="1">
    <citation type="submission" date="2017-02" db="EMBL/GenBank/DDBJ databases">
        <authorList>
            <person name="Varghese N."/>
            <person name="Submissions S."/>
        </authorList>
    </citation>
    <scope>NUCLEOTIDE SEQUENCE [LARGE SCALE GENOMIC DNA]</scope>
    <source>
        <strain evidence="8">DSM 24091</strain>
    </source>
</reference>
<dbReference type="Pfam" id="PF04055">
    <property type="entry name" value="Radical_SAM"/>
    <property type="match status" value="1"/>
</dbReference>
<dbReference type="GO" id="GO:0051536">
    <property type="term" value="F:iron-sulfur cluster binding"/>
    <property type="evidence" value="ECO:0007669"/>
    <property type="project" value="UniProtKB-KW"/>
</dbReference>
<dbReference type="AlphaFoldDB" id="A0A1T5D8L2"/>
<dbReference type="STRING" id="1513896.SAMN05660841_01826"/>
<dbReference type="InterPro" id="IPR013785">
    <property type="entry name" value="Aldolase_TIM"/>
</dbReference>
<accession>A0A1T5D8L2</accession>
<dbReference type="PROSITE" id="PS51918">
    <property type="entry name" value="RADICAL_SAM"/>
    <property type="match status" value="1"/>
</dbReference>
<evidence type="ECO:0000259" key="6">
    <source>
        <dbReference type="PROSITE" id="PS51918"/>
    </source>
</evidence>
<keyword evidence="2" id="KW-0949">S-adenosyl-L-methionine</keyword>
<keyword evidence="5" id="KW-0411">Iron-sulfur</keyword>
<evidence type="ECO:0000256" key="5">
    <source>
        <dbReference type="ARBA" id="ARBA00023014"/>
    </source>
</evidence>
<keyword evidence="4" id="KW-0408">Iron</keyword>
<dbReference type="InterPro" id="IPR050377">
    <property type="entry name" value="Radical_SAM_PqqE_MftC-like"/>
</dbReference>
<evidence type="ECO:0000313" key="7">
    <source>
        <dbReference type="EMBL" id="SKB67840.1"/>
    </source>
</evidence>
<comment type="cofactor">
    <cofactor evidence="1">
        <name>[4Fe-4S] cluster</name>
        <dbReference type="ChEBI" id="CHEBI:49883"/>
    </cofactor>
</comment>
<keyword evidence="7" id="KW-0670">Pyruvate</keyword>
<name>A0A1T5D8L2_9SPHI</name>
<dbReference type="GO" id="GO:0016829">
    <property type="term" value="F:lyase activity"/>
    <property type="evidence" value="ECO:0007669"/>
    <property type="project" value="UniProtKB-KW"/>
</dbReference>
<evidence type="ECO:0000256" key="3">
    <source>
        <dbReference type="ARBA" id="ARBA00022723"/>
    </source>
</evidence>
<dbReference type="PANTHER" id="PTHR11228:SF27">
    <property type="entry name" value="GLYCYL-RADICAL ENZYME ACTIVATING ENZYME MJ1227-RELATED"/>
    <property type="match status" value="1"/>
</dbReference>
<evidence type="ECO:0000256" key="2">
    <source>
        <dbReference type="ARBA" id="ARBA00022691"/>
    </source>
</evidence>
<dbReference type="Gene3D" id="3.20.20.70">
    <property type="entry name" value="Aldolase class I"/>
    <property type="match status" value="1"/>
</dbReference>
<dbReference type="InterPro" id="IPR058240">
    <property type="entry name" value="rSAM_sf"/>
</dbReference>
<dbReference type="PANTHER" id="PTHR11228">
    <property type="entry name" value="RADICAL SAM DOMAIN PROTEIN"/>
    <property type="match status" value="1"/>
</dbReference>
<dbReference type="Proteomes" id="UP000190150">
    <property type="component" value="Unassembled WGS sequence"/>
</dbReference>
<dbReference type="EMBL" id="FUZF01000006">
    <property type="protein sequence ID" value="SKB67840.1"/>
    <property type="molecule type" value="Genomic_DNA"/>
</dbReference>
<sequence>MEFLHSRRHLLQAVVFSGGECTLHPSIIRLAKEAKQMGYLIKIDTNGTRPDRIRRLLQDNLVDYIALDFKATQQQHRHITQSETWDSFINSFTLIQEAHIPFEVRTTWHSELLSTDDLQEMVSFLDQRNYKGNYFIQRYVNGVPTLGNLPYSHQYLDTENLSCNEVQVILR</sequence>
<feature type="domain" description="Radical SAM core" evidence="6">
    <location>
        <begin position="1"/>
        <end position="171"/>
    </location>
</feature>
<protein>
    <submittedName>
        <fullName evidence="7">Pyruvate formate lyase activating enzyme</fullName>
    </submittedName>
</protein>
<dbReference type="GO" id="GO:0046872">
    <property type="term" value="F:metal ion binding"/>
    <property type="evidence" value="ECO:0007669"/>
    <property type="project" value="UniProtKB-KW"/>
</dbReference>
<evidence type="ECO:0000313" key="8">
    <source>
        <dbReference type="Proteomes" id="UP000190150"/>
    </source>
</evidence>
<keyword evidence="8" id="KW-1185">Reference proteome</keyword>
<keyword evidence="3" id="KW-0479">Metal-binding</keyword>
<evidence type="ECO:0000256" key="4">
    <source>
        <dbReference type="ARBA" id="ARBA00023004"/>
    </source>
</evidence>
<dbReference type="SUPFAM" id="SSF102114">
    <property type="entry name" value="Radical SAM enzymes"/>
    <property type="match status" value="1"/>
</dbReference>